<feature type="compositionally biased region" description="Basic and acidic residues" evidence="1">
    <location>
        <begin position="31"/>
        <end position="51"/>
    </location>
</feature>
<evidence type="ECO:0000256" key="1">
    <source>
        <dbReference type="SAM" id="MobiDB-lite"/>
    </source>
</evidence>
<name>A0AAE0VYD3_9BIVA</name>
<feature type="region of interest" description="Disordered" evidence="1">
    <location>
        <begin position="28"/>
        <end position="51"/>
    </location>
</feature>
<proteinExistence type="predicted"/>
<reference evidence="2" key="1">
    <citation type="journal article" date="2021" name="Genome Biol. Evol.">
        <title>A High-Quality Reference Genome for a Parasitic Bivalve with Doubly Uniparental Inheritance (Bivalvia: Unionida).</title>
        <authorList>
            <person name="Smith C.H."/>
        </authorList>
    </citation>
    <scope>NUCLEOTIDE SEQUENCE</scope>
    <source>
        <strain evidence="2">CHS0354</strain>
    </source>
</reference>
<keyword evidence="3" id="KW-1185">Reference proteome</keyword>
<dbReference type="EMBL" id="JAEAOA010002171">
    <property type="protein sequence ID" value="KAK3593505.1"/>
    <property type="molecule type" value="Genomic_DNA"/>
</dbReference>
<dbReference type="AlphaFoldDB" id="A0AAE0VYD3"/>
<organism evidence="2 3">
    <name type="scientific">Potamilus streckersoni</name>
    <dbReference type="NCBI Taxonomy" id="2493646"/>
    <lineage>
        <taxon>Eukaryota</taxon>
        <taxon>Metazoa</taxon>
        <taxon>Spiralia</taxon>
        <taxon>Lophotrochozoa</taxon>
        <taxon>Mollusca</taxon>
        <taxon>Bivalvia</taxon>
        <taxon>Autobranchia</taxon>
        <taxon>Heteroconchia</taxon>
        <taxon>Palaeoheterodonta</taxon>
        <taxon>Unionida</taxon>
        <taxon>Unionoidea</taxon>
        <taxon>Unionidae</taxon>
        <taxon>Ambleminae</taxon>
        <taxon>Lampsilini</taxon>
        <taxon>Potamilus</taxon>
    </lineage>
</organism>
<accession>A0AAE0VYD3</accession>
<protein>
    <submittedName>
        <fullName evidence="2">Uncharacterized protein</fullName>
    </submittedName>
</protein>
<sequence>MYTQNYAFPSKTKSLQIFSTRCKNVQATKPAVDKTEPSRESQKIINQHQDETGKSVKYPVTRKALERLCDHLEDLIGDNINIAEVETSFKGFKKSYKIIINKPMEKLLEEAIKYILVREPREQIVVKLFVKFPHAVDPDKFSDTSLSMMPVVVNAASDIPDVSARLTQQLGWKIDGYTQSGSGWVLVEQKQYLIHAYKYDPMRACRFGVHPDVNKKTHC</sequence>
<reference evidence="2" key="2">
    <citation type="journal article" date="2021" name="Genome Biol. Evol.">
        <title>Developing a high-quality reference genome for a parasitic bivalve with doubly uniparental inheritance (Bivalvia: Unionida).</title>
        <authorList>
            <person name="Smith C.H."/>
        </authorList>
    </citation>
    <scope>NUCLEOTIDE SEQUENCE</scope>
    <source>
        <strain evidence="2">CHS0354</strain>
        <tissue evidence="2">Mantle</tissue>
    </source>
</reference>
<evidence type="ECO:0000313" key="2">
    <source>
        <dbReference type="EMBL" id="KAK3593505.1"/>
    </source>
</evidence>
<comment type="caution">
    <text evidence="2">The sequence shown here is derived from an EMBL/GenBank/DDBJ whole genome shotgun (WGS) entry which is preliminary data.</text>
</comment>
<evidence type="ECO:0000313" key="3">
    <source>
        <dbReference type="Proteomes" id="UP001195483"/>
    </source>
</evidence>
<gene>
    <name evidence="2" type="ORF">CHS0354_037028</name>
</gene>
<reference evidence="2" key="3">
    <citation type="submission" date="2023-05" db="EMBL/GenBank/DDBJ databases">
        <authorList>
            <person name="Smith C.H."/>
        </authorList>
    </citation>
    <scope>NUCLEOTIDE SEQUENCE</scope>
    <source>
        <strain evidence="2">CHS0354</strain>
        <tissue evidence="2">Mantle</tissue>
    </source>
</reference>
<dbReference type="Proteomes" id="UP001195483">
    <property type="component" value="Unassembled WGS sequence"/>
</dbReference>